<dbReference type="EMBL" id="CP017599">
    <property type="protein sequence ID" value="AOX02457.1"/>
    <property type="molecule type" value="Genomic_DNA"/>
</dbReference>
<feature type="domain" description="C2H2-type" evidence="1">
    <location>
        <begin position="517"/>
        <end position="547"/>
    </location>
</feature>
<evidence type="ECO:0000313" key="4">
    <source>
        <dbReference type="EMBL" id="AOX02457.1"/>
    </source>
</evidence>
<keyword evidence="4" id="KW-0695">RNA-directed DNA polymerase</keyword>
<proteinExistence type="predicted"/>
<dbReference type="KEGG" id="mpro:BJP34_26150"/>
<dbReference type="InterPro" id="IPR002711">
    <property type="entry name" value="HNH"/>
</dbReference>
<dbReference type="GO" id="GO:0003676">
    <property type="term" value="F:nucleic acid binding"/>
    <property type="evidence" value="ECO:0007669"/>
    <property type="project" value="InterPro"/>
</dbReference>
<dbReference type="InterPro" id="IPR025960">
    <property type="entry name" value="RVT_N"/>
</dbReference>
<evidence type="ECO:0000313" key="3">
    <source>
        <dbReference type="EMBL" id="AOW98234.1"/>
    </source>
</evidence>
<dbReference type="Pfam" id="PF08388">
    <property type="entry name" value="GIIM"/>
    <property type="match status" value="1"/>
</dbReference>
<protein>
    <submittedName>
        <fullName evidence="4">Group II intron reverse transcriptase/maturase</fullName>
    </submittedName>
</protein>
<dbReference type="InterPro" id="IPR013597">
    <property type="entry name" value="Mat_intron_G2"/>
</dbReference>
<dbReference type="InterPro" id="IPR043502">
    <property type="entry name" value="DNA/RNA_pol_sf"/>
</dbReference>
<dbReference type="NCBIfam" id="TIGR04416">
    <property type="entry name" value="group_II_RT_mat"/>
    <property type="match status" value="1"/>
</dbReference>
<dbReference type="RefSeq" id="WP_070390745.1">
    <property type="nucleotide sequence ID" value="NZ_CP017599.1"/>
</dbReference>
<dbReference type="PROSITE" id="PS50878">
    <property type="entry name" value="RT_POL"/>
    <property type="match status" value="1"/>
</dbReference>
<dbReference type="PROSITE" id="PS50157">
    <property type="entry name" value="ZINC_FINGER_C2H2_2"/>
    <property type="match status" value="1"/>
</dbReference>
<dbReference type="InterPro" id="IPR013087">
    <property type="entry name" value="Znf_C2H2_type"/>
</dbReference>
<dbReference type="InterPro" id="IPR000477">
    <property type="entry name" value="RT_dom"/>
</dbReference>
<evidence type="ECO:0000259" key="2">
    <source>
        <dbReference type="PROSITE" id="PS50878"/>
    </source>
</evidence>
<dbReference type="Pfam" id="PF01844">
    <property type="entry name" value="HNH"/>
    <property type="match status" value="1"/>
</dbReference>
<dbReference type="PANTHER" id="PTHR34047:SF10">
    <property type="entry name" value="GROUP II INTRON-ASSOCIATED OPEN READING FRAME"/>
    <property type="match status" value="1"/>
</dbReference>
<feature type="domain" description="Reverse transcriptase" evidence="2">
    <location>
        <begin position="92"/>
        <end position="334"/>
    </location>
</feature>
<sequence length="586" mass="68193">MNKSKARGFAPQSEWNRVDWRKLERTVFKLQKRIYRASQRGDVPVVRRLQKTLMKSWSAKMLAVRKVTQQNKGKKTAGIDGKKALTNKQRLALAANLKLYKKPQPTRRVWINKPGRKEKRPLGIPTIYDRALQALTKQALEPEWEAHFEPNSYGFRQGRSCHDAIEAIFSSINRMPKWVLDADISKCFDKINHQVLLSKLNTYPSMRRLIKGWLKAGVIDEGTFSPTNEGTPQGGIISPLLANIALHGMEERIKDYAENLSPALGGYRKGDRRKSLSLIRYADDFVIMHKSKEVVEECQRIINEWLKNIGLELKPSKTKLVHTSTGFDFLEFNIRQYPVGKNHSKQGFKTLIKPSKKKVKEHWEQLSKVIDRHKAAPQDALIEHLKPIIRGWCNYNRSVVSKETFSDMDYLIWNKLQRWGYRRHPNKSKTWVNKKYWGTKVDEPKKPWQAPKVDNWVFMTNEDNFLPKHAKTKIVRHTKVKESRSPFDGDLVYWSNRMQKHPEMSSQKGKLIKRQKGKCTHCGLTFRDKDLLETHHITPRAHGGSDQLKNLELLHLHCHDAKHRTRVTTKCQESHTDSSELDNNPF</sequence>
<dbReference type="CDD" id="cd01651">
    <property type="entry name" value="RT_G2_intron"/>
    <property type="match status" value="1"/>
</dbReference>
<reference evidence="5" key="1">
    <citation type="submission" date="2016-10" db="EMBL/GenBank/DDBJ databases">
        <title>Comparative genomics uncovers the prolific and rare metabolic potential of the cyanobacterial genus Moorea.</title>
        <authorList>
            <person name="Leao T."/>
            <person name="Castelao G."/>
            <person name="Korobeynikov A."/>
            <person name="Monroe E.A."/>
            <person name="Podell S."/>
            <person name="Glukhov E."/>
            <person name="Allen E."/>
            <person name="Gerwick W.H."/>
            <person name="Gerwick L."/>
        </authorList>
    </citation>
    <scope>NUCLEOTIDE SEQUENCE [LARGE SCALE GENOMIC DNA]</scope>
    <source>
        <strain evidence="5">PAL-8-15-08-1</strain>
    </source>
</reference>
<dbReference type="KEGG" id="mpro:BJP34_01155"/>
<evidence type="ECO:0000259" key="1">
    <source>
        <dbReference type="PROSITE" id="PS50157"/>
    </source>
</evidence>
<dbReference type="Pfam" id="PF00078">
    <property type="entry name" value="RVT_1"/>
    <property type="match status" value="1"/>
</dbReference>
<dbReference type="SUPFAM" id="SSF56672">
    <property type="entry name" value="DNA/RNA polymerases"/>
    <property type="match status" value="1"/>
</dbReference>
<reference evidence="4" key="2">
    <citation type="journal article" date="2017" name="Proc. Natl. Acad. Sci. U.S.A.">
        <title>Comparative genomics uncovers the prolific and distinctive metabolic potential of the cyanobacterial genus Moorea.</title>
        <authorList>
            <person name="Leao T."/>
            <person name="Castelao G."/>
            <person name="Korobeynikov A."/>
            <person name="Monroe E.A."/>
            <person name="Podell S."/>
            <person name="Glukhov E."/>
            <person name="Allen E.E."/>
            <person name="Gerwick W.H."/>
            <person name="Gerwick L."/>
        </authorList>
    </citation>
    <scope>NUCLEOTIDE SEQUENCE</scope>
    <source>
        <strain evidence="4">PAL-8-15-08-1</strain>
    </source>
</reference>
<dbReference type="PANTHER" id="PTHR34047">
    <property type="entry name" value="NUCLEAR INTRON MATURASE 1, MITOCHONDRIAL-RELATED"/>
    <property type="match status" value="1"/>
</dbReference>
<dbReference type="GO" id="GO:0003964">
    <property type="term" value="F:RNA-directed DNA polymerase activity"/>
    <property type="evidence" value="ECO:0007669"/>
    <property type="project" value="UniProtKB-KW"/>
</dbReference>
<dbReference type="AlphaFoldDB" id="A0A1D8TXS6"/>
<gene>
    <name evidence="3" type="ORF">BJP34_01155</name>
    <name evidence="4" type="ORF">BJP34_26150</name>
</gene>
<evidence type="ECO:0000313" key="5">
    <source>
        <dbReference type="Proteomes" id="UP000177870"/>
    </source>
</evidence>
<dbReference type="CDD" id="cd00085">
    <property type="entry name" value="HNHc"/>
    <property type="match status" value="1"/>
</dbReference>
<name>A0A1D8TXS6_9CYAN</name>
<keyword evidence="4" id="KW-0808">Transferase</keyword>
<dbReference type="InterPro" id="IPR030931">
    <property type="entry name" value="Group_II_RT_mat"/>
</dbReference>
<dbReference type="SMART" id="SM00507">
    <property type="entry name" value="HNHc"/>
    <property type="match status" value="1"/>
</dbReference>
<dbReference type="Gene3D" id="1.10.30.50">
    <property type="match status" value="1"/>
</dbReference>
<organism evidence="4 5">
    <name type="scientific">Moorena producens PAL-8-15-08-1</name>
    <dbReference type="NCBI Taxonomy" id="1458985"/>
    <lineage>
        <taxon>Bacteria</taxon>
        <taxon>Bacillati</taxon>
        <taxon>Cyanobacteriota</taxon>
        <taxon>Cyanophyceae</taxon>
        <taxon>Coleofasciculales</taxon>
        <taxon>Coleofasciculaceae</taxon>
        <taxon>Moorena</taxon>
    </lineage>
</organism>
<dbReference type="GO" id="GO:0008270">
    <property type="term" value="F:zinc ion binding"/>
    <property type="evidence" value="ECO:0007669"/>
    <property type="project" value="InterPro"/>
</dbReference>
<accession>A0A1D8TXS6</accession>
<dbReference type="GO" id="GO:0004519">
    <property type="term" value="F:endonuclease activity"/>
    <property type="evidence" value="ECO:0007669"/>
    <property type="project" value="InterPro"/>
</dbReference>
<dbReference type="Pfam" id="PF13655">
    <property type="entry name" value="RVT_N"/>
    <property type="match status" value="1"/>
</dbReference>
<dbReference type="InterPro" id="IPR003615">
    <property type="entry name" value="HNH_nuc"/>
</dbReference>
<dbReference type="Proteomes" id="UP000177870">
    <property type="component" value="Chromosome"/>
</dbReference>
<dbReference type="OrthoDB" id="416072at2"/>
<keyword evidence="4" id="KW-0548">Nucleotidyltransferase</keyword>
<dbReference type="EMBL" id="CP017599">
    <property type="protein sequence ID" value="AOW98234.1"/>
    <property type="molecule type" value="Genomic_DNA"/>
</dbReference>
<dbReference type="InterPro" id="IPR051083">
    <property type="entry name" value="GrpII_Intron_Splice-Mob/Def"/>
</dbReference>